<evidence type="ECO:0000313" key="2">
    <source>
        <dbReference type="EMBL" id="ABF45844.1"/>
    </source>
</evidence>
<dbReference type="eggNOG" id="COG0639">
    <property type="taxonomic scope" value="Bacteria"/>
</dbReference>
<gene>
    <name evidence="2" type="ordered locus">Dgeo_1549</name>
</gene>
<feature type="domain" description="Calcineurin-like phosphoesterase" evidence="1">
    <location>
        <begin position="7"/>
        <end position="221"/>
    </location>
</feature>
<dbReference type="AlphaFoldDB" id="Q1IY40"/>
<dbReference type="PRINTS" id="PR00114">
    <property type="entry name" value="STPHPHTASE"/>
</dbReference>
<dbReference type="PANTHER" id="PTHR46546">
    <property type="entry name" value="SHEWANELLA-LIKE PROTEIN PHOSPHATASE 1"/>
    <property type="match status" value="1"/>
</dbReference>
<dbReference type="EMBL" id="CP000359">
    <property type="protein sequence ID" value="ABF45844.1"/>
    <property type="molecule type" value="Genomic_DNA"/>
</dbReference>
<dbReference type="HOGENOM" id="CLU_055447_0_0_0"/>
<dbReference type="SUPFAM" id="SSF56300">
    <property type="entry name" value="Metallo-dependent phosphatases"/>
    <property type="match status" value="1"/>
</dbReference>
<dbReference type="KEGG" id="dge:Dgeo_1549"/>
<dbReference type="STRING" id="319795.Dgeo_1549"/>
<accession>Q1IY40</accession>
<name>Q1IY40_DEIGD</name>
<protein>
    <submittedName>
        <fullName evidence="2">Metallophosphoesterase</fullName>
    </submittedName>
</protein>
<evidence type="ECO:0000259" key="1">
    <source>
        <dbReference type="Pfam" id="PF00149"/>
    </source>
</evidence>
<dbReference type="InterPro" id="IPR006186">
    <property type="entry name" value="Ser/Thr-sp_prot-phosphatase"/>
</dbReference>
<dbReference type="Gene3D" id="3.60.21.10">
    <property type="match status" value="1"/>
</dbReference>
<dbReference type="Pfam" id="PF00149">
    <property type="entry name" value="Metallophos"/>
    <property type="match status" value="1"/>
</dbReference>
<dbReference type="GO" id="GO:0016787">
    <property type="term" value="F:hydrolase activity"/>
    <property type="evidence" value="ECO:0007669"/>
    <property type="project" value="InterPro"/>
</dbReference>
<evidence type="ECO:0000313" key="3">
    <source>
        <dbReference type="Proteomes" id="UP000002431"/>
    </source>
</evidence>
<sequence>MTPLSPPLWVMADVHGALAKLLVLLQQAGLTDASGTWTGGRAHLVFLGDYLDRGPDGVGVIRLIRRLEAQAQAAGGQVTALLGNHEVMFLAARRFTQRDPHDQYGFRDYWLANGGQPGDAAQLTPDEQRWLTARPALARAGRWLLLHADTPMYLHLGRSVDAVNIHVTRLLHSDSPEVWGHFANAFADRLAFLPPQGEQIARQLLSTFGGERLAHGHTPVPILLDEQGQDGAVGPLFCAGQLALALDGGLAYSENAGFITRLSARDVAEVVVYPGSGAADGRSTLSR</sequence>
<reference evidence="2" key="1">
    <citation type="submission" date="2006-04" db="EMBL/GenBank/DDBJ databases">
        <title>Complete sequence of chromosome of Deinococcus geothermalis DSM 11300.</title>
        <authorList>
            <consortium name="US DOE Joint Genome Institute"/>
            <person name="Copeland A."/>
            <person name="Lucas S."/>
            <person name="Lapidus A."/>
            <person name="Barry K."/>
            <person name="Detter J.C."/>
            <person name="Glavina del Rio T."/>
            <person name="Hammon N."/>
            <person name="Israni S."/>
            <person name="Dalin E."/>
            <person name="Tice H."/>
            <person name="Pitluck S."/>
            <person name="Brettin T."/>
            <person name="Bruce D."/>
            <person name="Han C."/>
            <person name="Tapia R."/>
            <person name="Saunders E."/>
            <person name="Gilna P."/>
            <person name="Schmutz J."/>
            <person name="Larimer F."/>
            <person name="Land M."/>
            <person name="Hauser L."/>
            <person name="Kyrpides N."/>
            <person name="Kim E."/>
            <person name="Daly M.J."/>
            <person name="Fredrickson J.K."/>
            <person name="Makarova K.S."/>
            <person name="Gaidamakova E.K."/>
            <person name="Zhai M."/>
            <person name="Richardson P."/>
        </authorList>
    </citation>
    <scope>NUCLEOTIDE SEQUENCE</scope>
    <source>
        <strain evidence="2">DSM 11300</strain>
    </source>
</reference>
<keyword evidence="3" id="KW-1185">Reference proteome</keyword>
<proteinExistence type="predicted"/>
<dbReference type="PANTHER" id="PTHR46546:SF4">
    <property type="entry name" value="SHEWANELLA-LIKE PROTEIN PHOSPHATASE 1"/>
    <property type="match status" value="1"/>
</dbReference>
<organism evidence="2 3">
    <name type="scientific">Deinococcus geothermalis (strain DSM 11300 / CIP 105573 / AG-3a)</name>
    <dbReference type="NCBI Taxonomy" id="319795"/>
    <lineage>
        <taxon>Bacteria</taxon>
        <taxon>Thermotogati</taxon>
        <taxon>Deinococcota</taxon>
        <taxon>Deinococci</taxon>
        <taxon>Deinococcales</taxon>
        <taxon>Deinococcaceae</taxon>
        <taxon>Deinococcus</taxon>
    </lineage>
</organism>
<dbReference type="InterPro" id="IPR004843">
    <property type="entry name" value="Calcineurin-like_PHP"/>
</dbReference>
<dbReference type="RefSeq" id="WP_011530678.1">
    <property type="nucleotide sequence ID" value="NC_008025.1"/>
</dbReference>
<dbReference type="Proteomes" id="UP000002431">
    <property type="component" value="Chromosome"/>
</dbReference>
<dbReference type="InterPro" id="IPR029052">
    <property type="entry name" value="Metallo-depent_PP-like"/>
</dbReference>